<accession>A0A9X6SSR1</accession>
<dbReference type="Gene3D" id="3.40.50.10330">
    <property type="entry name" value="Probable inorganic polyphosphate/atp-NAD kinase, domain 1"/>
    <property type="match status" value="1"/>
</dbReference>
<dbReference type="GO" id="GO:0006741">
    <property type="term" value="P:NADP+ biosynthetic process"/>
    <property type="evidence" value="ECO:0007669"/>
    <property type="project" value="UniProtKB-UniRule"/>
</dbReference>
<comment type="caution">
    <text evidence="9">The sequence shown here is derived from an EMBL/GenBank/DDBJ whole genome shotgun (WGS) entry which is preliminary data.</text>
</comment>
<dbReference type="HAMAP" id="MF_00361">
    <property type="entry name" value="NAD_kinase"/>
    <property type="match status" value="1"/>
</dbReference>
<reference evidence="9 10" key="1">
    <citation type="submission" date="2017-09" db="EMBL/GenBank/DDBJ databases">
        <title>Large-scale bioinformatics analysis of Bacillus genomes uncovers conserved roles of natural products in bacterial physiology.</title>
        <authorList>
            <consortium name="Agbiome Team Llc"/>
            <person name="Bleich R.M."/>
            <person name="Grubbs K.J."/>
            <person name="Santa Maria K.C."/>
            <person name="Allen S.E."/>
            <person name="Farag S."/>
            <person name="Shank E.A."/>
            <person name="Bowers A."/>
        </authorList>
    </citation>
    <scope>NUCLEOTIDE SEQUENCE [LARGE SCALE GENOMIC DNA]</scope>
    <source>
        <strain evidence="9 10">AFS092789</strain>
    </source>
</reference>
<feature type="binding site" evidence="8">
    <location>
        <position position="148"/>
    </location>
    <ligand>
        <name>NAD(+)</name>
        <dbReference type="ChEBI" id="CHEBI:57540"/>
    </ligand>
</feature>
<evidence type="ECO:0000256" key="1">
    <source>
        <dbReference type="ARBA" id="ARBA00022679"/>
    </source>
</evidence>
<comment type="caution">
    <text evidence="8">Lacks conserved residue(s) required for the propagation of feature annotation.</text>
</comment>
<dbReference type="Pfam" id="PF01513">
    <property type="entry name" value="NAD_kinase"/>
    <property type="match status" value="1"/>
</dbReference>
<evidence type="ECO:0000256" key="5">
    <source>
        <dbReference type="ARBA" id="ARBA00022857"/>
    </source>
</evidence>
<dbReference type="GO" id="GO:0051287">
    <property type="term" value="F:NAD binding"/>
    <property type="evidence" value="ECO:0007669"/>
    <property type="project" value="UniProtKB-ARBA"/>
</dbReference>
<dbReference type="SUPFAM" id="SSF111331">
    <property type="entry name" value="NAD kinase/diacylglycerol kinase-like"/>
    <property type="match status" value="1"/>
</dbReference>
<evidence type="ECO:0000256" key="7">
    <source>
        <dbReference type="ARBA" id="ARBA00047925"/>
    </source>
</evidence>
<dbReference type="PANTHER" id="PTHR20275:SF0">
    <property type="entry name" value="NAD KINASE"/>
    <property type="match status" value="1"/>
</dbReference>
<comment type="similarity">
    <text evidence="8">Belongs to the NAD kinase family.</text>
</comment>
<evidence type="ECO:0000256" key="4">
    <source>
        <dbReference type="ARBA" id="ARBA00022840"/>
    </source>
</evidence>
<protein>
    <recommendedName>
        <fullName evidence="8">NAD kinase</fullName>
        <ecNumber evidence="8">2.7.1.23</ecNumber>
    </recommendedName>
    <alternativeName>
        <fullName evidence="8">ATP-dependent NAD kinase</fullName>
    </alternativeName>
</protein>
<keyword evidence="2 8" id="KW-0547">Nucleotide-binding</keyword>
<feature type="binding site" evidence="8">
    <location>
        <begin position="45"/>
        <end position="46"/>
    </location>
    <ligand>
        <name>NAD(+)</name>
        <dbReference type="ChEBI" id="CHEBI:57540"/>
    </ligand>
</feature>
<dbReference type="GO" id="GO:0019674">
    <property type="term" value="P:NAD+ metabolic process"/>
    <property type="evidence" value="ECO:0007669"/>
    <property type="project" value="InterPro"/>
</dbReference>
<dbReference type="PANTHER" id="PTHR20275">
    <property type="entry name" value="NAD KINASE"/>
    <property type="match status" value="1"/>
</dbReference>
<feature type="binding site" evidence="8">
    <location>
        <position position="183"/>
    </location>
    <ligand>
        <name>NAD(+)</name>
        <dbReference type="ChEBI" id="CHEBI:57540"/>
    </ligand>
</feature>
<evidence type="ECO:0000256" key="2">
    <source>
        <dbReference type="ARBA" id="ARBA00022741"/>
    </source>
</evidence>
<comment type="subcellular location">
    <subcellularLocation>
        <location evidence="8">Cytoplasm</location>
    </subcellularLocation>
</comment>
<comment type="cofactor">
    <cofactor evidence="8">
        <name>a divalent metal cation</name>
        <dbReference type="ChEBI" id="CHEBI:60240"/>
    </cofactor>
</comment>
<keyword evidence="6 8" id="KW-0520">NAD</keyword>
<proteinExistence type="inferred from homology"/>
<dbReference type="Pfam" id="PF20143">
    <property type="entry name" value="NAD_kinase_C"/>
    <property type="match status" value="1"/>
</dbReference>
<evidence type="ECO:0000256" key="6">
    <source>
        <dbReference type="ARBA" id="ARBA00023027"/>
    </source>
</evidence>
<dbReference type="EC" id="2.7.1.23" evidence="8"/>
<evidence type="ECO:0000313" key="10">
    <source>
        <dbReference type="Proteomes" id="UP000219922"/>
    </source>
</evidence>
<feature type="binding site" evidence="8">
    <location>
        <position position="156"/>
    </location>
    <ligand>
        <name>NAD(+)</name>
        <dbReference type="ChEBI" id="CHEBI:57540"/>
    </ligand>
</feature>
<evidence type="ECO:0000256" key="8">
    <source>
        <dbReference type="HAMAP-Rule" id="MF_00361"/>
    </source>
</evidence>
<gene>
    <name evidence="8" type="primary">nadK</name>
    <name evidence="9" type="ORF">CON36_34290</name>
</gene>
<dbReference type="GO" id="GO:0046872">
    <property type="term" value="F:metal ion binding"/>
    <property type="evidence" value="ECO:0007669"/>
    <property type="project" value="UniProtKB-UniRule"/>
</dbReference>
<name>A0A9X6SSR1_BACCE</name>
<keyword evidence="8" id="KW-0963">Cytoplasm</keyword>
<comment type="catalytic activity">
    <reaction evidence="7 8">
        <text>NAD(+) + ATP = ADP + NADP(+) + H(+)</text>
        <dbReference type="Rhea" id="RHEA:18629"/>
        <dbReference type="ChEBI" id="CHEBI:15378"/>
        <dbReference type="ChEBI" id="CHEBI:30616"/>
        <dbReference type="ChEBI" id="CHEBI:57540"/>
        <dbReference type="ChEBI" id="CHEBI:58349"/>
        <dbReference type="ChEBI" id="CHEBI:456216"/>
        <dbReference type="EC" id="2.7.1.23"/>
    </reaction>
</comment>
<dbReference type="GO" id="GO:0005737">
    <property type="term" value="C:cytoplasm"/>
    <property type="evidence" value="ECO:0007669"/>
    <property type="project" value="UniProtKB-SubCell"/>
</dbReference>
<dbReference type="RefSeq" id="WP_098007085.1">
    <property type="nucleotide sequence ID" value="NZ_NVMX01000207.1"/>
</dbReference>
<comment type="function">
    <text evidence="8">Involved in the regulation of the intracellular balance of NAD and NADP, and is a key enzyme in the biosynthesis of NADP. Catalyzes specifically the phosphorylation on 2'-hydroxyl of the adenosine moiety of NAD to yield NADP.</text>
</comment>
<feature type="binding site" evidence="8">
    <location>
        <begin position="119"/>
        <end position="120"/>
    </location>
    <ligand>
        <name>NAD(+)</name>
        <dbReference type="ChEBI" id="CHEBI:57540"/>
    </ligand>
</feature>
<dbReference type="EMBL" id="NVMX01000207">
    <property type="protein sequence ID" value="PDZ94344.1"/>
    <property type="molecule type" value="Genomic_DNA"/>
</dbReference>
<dbReference type="AlphaFoldDB" id="A0A9X6SSR1"/>
<keyword evidence="4 8" id="KW-0067">ATP-binding</keyword>
<dbReference type="InterPro" id="IPR017437">
    <property type="entry name" value="ATP-NAD_kinase_PpnK-typ_C"/>
</dbReference>
<keyword evidence="3 8" id="KW-0418">Kinase</keyword>
<organism evidence="9 10">
    <name type="scientific">Bacillus cereus</name>
    <dbReference type="NCBI Taxonomy" id="1396"/>
    <lineage>
        <taxon>Bacteria</taxon>
        <taxon>Bacillati</taxon>
        <taxon>Bacillota</taxon>
        <taxon>Bacilli</taxon>
        <taxon>Bacillales</taxon>
        <taxon>Bacillaceae</taxon>
        <taxon>Bacillus</taxon>
        <taxon>Bacillus cereus group</taxon>
    </lineage>
</organism>
<dbReference type="GO" id="GO:0003951">
    <property type="term" value="F:NAD+ kinase activity"/>
    <property type="evidence" value="ECO:0007669"/>
    <property type="project" value="UniProtKB-UniRule"/>
</dbReference>
<evidence type="ECO:0000256" key="3">
    <source>
        <dbReference type="ARBA" id="ARBA00022777"/>
    </source>
</evidence>
<keyword evidence="5 8" id="KW-0521">NADP</keyword>
<dbReference type="InterPro" id="IPR002504">
    <property type="entry name" value="NADK"/>
</dbReference>
<dbReference type="Proteomes" id="UP000219922">
    <property type="component" value="Unassembled WGS sequence"/>
</dbReference>
<dbReference type="InterPro" id="IPR016064">
    <property type="entry name" value="NAD/diacylglycerol_kinase_sf"/>
</dbReference>
<dbReference type="Gene3D" id="2.60.200.30">
    <property type="entry name" value="Probable inorganic polyphosphate/atp-NAD kinase, domain 2"/>
    <property type="match status" value="1"/>
</dbReference>
<dbReference type="InterPro" id="IPR017438">
    <property type="entry name" value="ATP-NAD_kinase_N"/>
</dbReference>
<evidence type="ECO:0000313" key="9">
    <source>
        <dbReference type="EMBL" id="PDZ94344.1"/>
    </source>
</evidence>
<sequence>MKRISIFNNYSNNHQNRRNRVAKQLKEAGFTPMSNGDIIVVIGGDGTFLSAVKDRYKENPLFVGLNGGNLGFFSEFPYSDSKKLIQMLAQGQYEVVEYPIYEVEITQRNGITHRDIFFNDISVERIGTKIIHMETTINKTSKLNFSADGIVVSTALGSGAYNMAAAGAVSMELTPTIQITTVAQQRNKIYRSALNPILLNETSLVEIAPENKKKRPFRVVADGRELKTRNPQKVTIYKSNKTFKVIRSKSFNYSSHVIDKLF</sequence>
<dbReference type="GO" id="GO:0005524">
    <property type="term" value="F:ATP binding"/>
    <property type="evidence" value="ECO:0007669"/>
    <property type="project" value="UniProtKB-KW"/>
</dbReference>
<keyword evidence="1 8" id="KW-0808">Transferase</keyword>
<feature type="active site" description="Proton acceptor" evidence="8">
    <location>
        <position position="45"/>
    </location>
</feature>